<feature type="compositionally biased region" description="Pro residues" evidence="1">
    <location>
        <begin position="63"/>
        <end position="76"/>
    </location>
</feature>
<feature type="region of interest" description="Disordered" evidence="1">
    <location>
        <begin position="25"/>
        <end position="83"/>
    </location>
</feature>
<evidence type="ECO:0000256" key="2">
    <source>
        <dbReference type="SAM" id="SignalP"/>
    </source>
</evidence>
<dbReference type="Proteomes" id="UP000244336">
    <property type="component" value="Chromosome 6"/>
</dbReference>
<evidence type="ECO:0008006" key="5">
    <source>
        <dbReference type="Google" id="ProtNLM"/>
    </source>
</evidence>
<evidence type="ECO:0000313" key="3">
    <source>
        <dbReference type="EMBL" id="PUZ49717.1"/>
    </source>
</evidence>
<keyword evidence="2" id="KW-0732">Signal</keyword>
<accession>A0A2T7D288</accession>
<gene>
    <name evidence="3" type="ORF">GQ55_6G001200</name>
</gene>
<feature type="chain" id="PRO_5015526457" description="Secreted protein" evidence="2">
    <location>
        <begin position="27"/>
        <end position="114"/>
    </location>
</feature>
<dbReference type="AlphaFoldDB" id="A0A2T7D288"/>
<evidence type="ECO:0000313" key="4">
    <source>
        <dbReference type="Proteomes" id="UP000244336"/>
    </source>
</evidence>
<proteinExistence type="predicted"/>
<name>A0A2T7D288_9POAL</name>
<dbReference type="Gramene" id="PUZ49717">
    <property type="protein sequence ID" value="PUZ49717"/>
    <property type="gene ID" value="GQ55_6G001200"/>
</dbReference>
<protein>
    <recommendedName>
        <fullName evidence="5">Secreted protein</fullName>
    </recommendedName>
</protein>
<sequence length="114" mass="12366">MCRNRAMQIGRLVAVLMLVISDLGTARPKPRKRREGGTHIAAAQQRFQAAPPKKRRGSHAIRPPIPSPPAPRPPLSDPRVAGAWGGFRPARLPTLGWGRLLAPPPRRSLLLGLG</sequence>
<organism evidence="3 4">
    <name type="scientific">Panicum hallii var. hallii</name>
    <dbReference type="NCBI Taxonomy" id="1504633"/>
    <lineage>
        <taxon>Eukaryota</taxon>
        <taxon>Viridiplantae</taxon>
        <taxon>Streptophyta</taxon>
        <taxon>Embryophyta</taxon>
        <taxon>Tracheophyta</taxon>
        <taxon>Spermatophyta</taxon>
        <taxon>Magnoliopsida</taxon>
        <taxon>Liliopsida</taxon>
        <taxon>Poales</taxon>
        <taxon>Poaceae</taxon>
        <taxon>PACMAD clade</taxon>
        <taxon>Panicoideae</taxon>
        <taxon>Panicodae</taxon>
        <taxon>Paniceae</taxon>
        <taxon>Panicinae</taxon>
        <taxon>Panicum</taxon>
        <taxon>Panicum sect. Panicum</taxon>
    </lineage>
</organism>
<evidence type="ECO:0000256" key="1">
    <source>
        <dbReference type="SAM" id="MobiDB-lite"/>
    </source>
</evidence>
<keyword evidence="4" id="KW-1185">Reference proteome</keyword>
<reference evidence="3 4" key="1">
    <citation type="submission" date="2018-04" db="EMBL/GenBank/DDBJ databases">
        <title>WGS assembly of Panicum hallii var. hallii HAL2.</title>
        <authorList>
            <person name="Lovell J."/>
            <person name="Jenkins J."/>
            <person name="Lowry D."/>
            <person name="Mamidi S."/>
            <person name="Sreedasyam A."/>
            <person name="Weng X."/>
            <person name="Barry K."/>
            <person name="Bonette J."/>
            <person name="Campitelli B."/>
            <person name="Daum C."/>
            <person name="Gordon S."/>
            <person name="Gould B."/>
            <person name="Lipzen A."/>
            <person name="MacQueen A."/>
            <person name="Palacio-Mejia J."/>
            <person name="Plott C."/>
            <person name="Shakirov E."/>
            <person name="Shu S."/>
            <person name="Yoshinaga Y."/>
            <person name="Zane M."/>
            <person name="Rokhsar D."/>
            <person name="Grimwood J."/>
            <person name="Schmutz J."/>
            <person name="Juenger T."/>
        </authorList>
    </citation>
    <scope>NUCLEOTIDE SEQUENCE [LARGE SCALE GENOMIC DNA]</scope>
    <source>
        <strain evidence="4">cv. HAL2</strain>
    </source>
</reference>
<feature type="compositionally biased region" description="Low complexity" evidence="1">
    <location>
        <begin position="41"/>
        <end position="50"/>
    </location>
</feature>
<dbReference type="EMBL" id="CM009754">
    <property type="protein sequence ID" value="PUZ49717.1"/>
    <property type="molecule type" value="Genomic_DNA"/>
</dbReference>
<feature type="signal peptide" evidence="2">
    <location>
        <begin position="1"/>
        <end position="26"/>
    </location>
</feature>